<keyword evidence="3" id="KW-1003">Cell membrane</keyword>
<dbReference type="AlphaFoldDB" id="A0AA97AI55"/>
<dbReference type="InterPro" id="IPR035906">
    <property type="entry name" value="MetI-like_sf"/>
</dbReference>
<dbReference type="InterPro" id="IPR000515">
    <property type="entry name" value="MetI-like"/>
</dbReference>
<feature type="transmembrane region" description="Helical" evidence="8">
    <location>
        <begin position="126"/>
        <end position="146"/>
    </location>
</feature>
<feature type="transmembrane region" description="Helical" evidence="8">
    <location>
        <begin position="256"/>
        <end position="276"/>
    </location>
</feature>
<dbReference type="PROSITE" id="PS50928">
    <property type="entry name" value="ABC_TM1"/>
    <property type="match status" value="1"/>
</dbReference>
<dbReference type="RefSeq" id="WP_316432508.1">
    <property type="nucleotide sequence ID" value="NZ_CP053586.1"/>
</dbReference>
<dbReference type="Gene3D" id="1.10.3720.10">
    <property type="entry name" value="MetI-like"/>
    <property type="match status" value="1"/>
</dbReference>
<feature type="domain" description="ABC transmembrane type-1" evidence="9">
    <location>
        <begin position="88"/>
        <end position="277"/>
    </location>
</feature>
<proteinExistence type="inferred from homology"/>
<dbReference type="SUPFAM" id="SSF161098">
    <property type="entry name" value="MetI-like"/>
    <property type="match status" value="1"/>
</dbReference>
<feature type="transmembrane region" description="Helical" evidence="8">
    <location>
        <begin position="152"/>
        <end position="172"/>
    </location>
</feature>
<organism evidence="10">
    <name type="scientific">Leptolyngbya sp. NK1-12</name>
    <dbReference type="NCBI Taxonomy" id="2547451"/>
    <lineage>
        <taxon>Bacteria</taxon>
        <taxon>Bacillati</taxon>
        <taxon>Cyanobacteriota</taxon>
        <taxon>Cyanophyceae</taxon>
        <taxon>Leptolyngbyales</taxon>
        <taxon>Leptolyngbyaceae</taxon>
        <taxon>Leptolyngbya group</taxon>
        <taxon>Leptolyngbya</taxon>
    </lineage>
</organism>
<evidence type="ECO:0000313" key="10">
    <source>
        <dbReference type="EMBL" id="WNZ26265.1"/>
    </source>
</evidence>
<dbReference type="EMBL" id="CP053586">
    <property type="protein sequence ID" value="WNZ26265.1"/>
    <property type="molecule type" value="Genomic_DNA"/>
</dbReference>
<gene>
    <name evidence="10" type="ORF">HJG54_27885</name>
</gene>
<keyword evidence="7 8" id="KW-0472">Membrane</keyword>
<dbReference type="GO" id="GO:0055085">
    <property type="term" value="P:transmembrane transport"/>
    <property type="evidence" value="ECO:0007669"/>
    <property type="project" value="InterPro"/>
</dbReference>
<accession>A0AA97AI55</accession>
<dbReference type="Pfam" id="PF00528">
    <property type="entry name" value="BPD_transp_1"/>
    <property type="match status" value="1"/>
</dbReference>
<keyword evidence="6 8" id="KW-1133">Transmembrane helix</keyword>
<evidence type="ECO:0000256" key="3">
    <source>
        <dbReference type="ARBA" id="ARBA00022475"/>
    </source>
</evidence>
<dbReference type="CDD" id="cd06261">
    <property type="entry name" value="TM_PBP2"/>
    <property type="match status" value="1"/>
</dbReference>
<evidence type="ECO:0000256" key="4">
    <source>
        <dbReference type="ARBA" id="ARBA00022519"/>
    </source>
</evidence>
<dbReference type="GO" id="GO:0005886">
    <property type="term" value="C:plasma membrane"/>
    <property type="evidence" value="ECO:0007669"/>
    <property type="project" value="UniProtKB-SubCell"/>
</dbReference>
<evidence type="ECO:0000256" key="6">
    <source>
        <dbReference type="ARBA" id="ARBA00022989"/>
    </source>
</evidence>
<feature type="transmembrane region" description="Helical" evidence="8">
    <location>
        <begin position="215"/>
        <end position="235"/>
    </location>
</feature>
<keyword evidence="2 8" id="KW-0813">Transport</keyword>
<keyword evidence="5 8" id="KW-0812">Transmembrane</keyword>
<evidence type="ECO:0000256" key="1">
    <source>
        <dbReference type="ARBA" id="ARBA00004429"/>
    </source>
</evidence>
<keyword evidence="4" id="KW-0997">Cell inner membrane</keyword>
<sequence length="289" mass="31030">MSSAASTNTSTHAPARSASSSATQLDQLSFNWVIGGIAVFSLLMLTLPTLIVLIASFSSAQTLRFPPPGFSLQWYLALFNYPELWSAAVTSFQVAFWATLLCVVLGVCASLAMAGSRARWVAAMDALVMSPLALPGIAVGLGMLTFFSMIGWRLSVVTLVISHVVICIPYVVRTTLASLTQLGNSLREASTVLGAGPIYTFFHVTLPLIKQGVITGAFMAFLSSFDNITVSLFLSDSRTEVLPIRMWSMIENDLDVRAAAISGLLILSTALLMIFMERVSGLSKFLVKS</sequence>
<evidence type="ECO:0000256" key="2">
    <source>
        <dbReference type="ARBA" id="ARBA00022448"/>
    </source>
</evidence>
<dbReference type="PANTHER" id="PTHR43357">
    <property type="entry name" value="INNER MEMBRANE ABC TRANSPORTER PERMEASE PROTEIN YDCV"/>
    <property type="match status" value="1"/>
</dbReference>
<comment type="similarity">
    <text evidence="8">Belongs to the binding-protein-dependent transport system permease family.</text>
</comment>
<evidence type="ECO:0000259" key="9">
    <source>
        <dbReference type="PROSITE" id="PS50928"/>
    </source>
</evidence>
<name>A0AA97AI55_9CYAN</name>
<reference evidence="10" key="1">
    <citation type="submission" date="2020-05" db="EMBL/GenBank/DDBJ databases">
        <authorList>
            <person name="Zhu T."/>
            <person name="Keshari N."/>
            <person name="Lu X."/>
        </authorList>
    </citation>
    <scope>NUCLEOTIDE SEQUENCE</scope>
    <source>
        <strain evidence="10">NK1-12</strain>
    </source>
</reference>
<comment type="subcellular location">
    <subcellularLocation>
        <location evidence="1">Cell inner membrane</location>
        <topology evidence="1">Multi-pass membrane protein</topology>
    </subcellularLocation>
    <subcellularLocation>
        <location evidence="8">Cell membrane</location>
        <topology evidence="8">Multi-pass membrane protein</topology>
    </subcellularLocation>
</comment>
<feature type="transmembrane region" description="Helical" evidence="8">
    <location>
        <begin position="94"/>
        <end position="114"/>
    </location>
</feature>
<protein>
    <submittedName>
        <fullName evidence="10">ABC transporter permease</fullName>
    </submittedName>
</protein>
<evidence type="ECO:0000256" key="7">
    <source>
        <dbReference type="ARBA" id="ARBA00023136"/>
    </source>
</evidence>
<evidence type="ECO:0000256" key="5">
    <source>
        <dbReference type="ARBA" id="ARBA00022692"/>
    </source>
</evidence>
<dbReference type="PANTHER" id="PTHR43357:SF4">
    <property type="entry name" value="INNER MEMBRANE ABC TRANSPORTER PERMEASE PROTEIN YDCV"/>
    <property type="match status" value="1"/>
</dbReference>
<feature type="transmembrane region" description="Helical" evidence="8">
    <location>
        <begin position="32"/>
        <end position="57"/>
    </location>
</feature>
<evidence type="ECO:0000256" key="8">
    <source>
        <dbReference type="RuleBase" id="RU363032"/>
    </source>
</evidence>